<gene>
    <name evidence="2" type="ORF">CHRIB12_LOCUS23893</name>
</gene>
<dbReference type="EMBL" id="CAGKOT010000100">
    <property type="protein sequence ID" value="CAB5395539.1"/>
    <property type="molecule type" value="Genomic_DNA"/>
</dbReference>
<reference evidence="2" key="1">
    <citation type="submission" date="2020-05" db="EMBL/GenBank/DDBJ databases">
        <authorList>
            <person name="Rincon C."/>
            <person name="Sanders R I."/>
            <person name="Robbins C."/>
            <person name="Chaturvedi A."/>
        </authorList>
    </citation>
    <scope>NUCLEOTIDE SEQUENCE</scope>
    <source>
        <strain evidence="2">CHB12</strain>
    </source>
</reference>
<accession>A0A916EKM3</accession>
<evidence type="ECO:0000313" key="3">
    <source>
        <dbReference type="Proteomes" id="UP000684084"/>
    </source>
</evidence>
<sequence>MIWRKKCQKKSSKVSQTNFFTGISLKQESAASGSIKTQKQASKQESAASDSGSTKLKNKRRNRNPQLPVPVLPNSKTNVDTRSFRR</sequence>
<evidence type="ECO:0000313" key="2">
    <source>
        <dbReference type="EMBL" id="CAB5395539.1"/>
    </source>
</evidence>
<organism evidence="2 3">
    <name type="scientific">Rhizophagus irregularis</name>
    <dbReference type="NCBI Taxonomy" id="588596"/>
    <lineage>
        <taxon>Eukaryota</taxon>
        <taxon>Fungi</taxon>
        <taxon>Fungi incertae sedis</taxon>
        <taxon>Mucoromycota</taxon>
        <taxon>Glomeromycotina</taxon>
        <taxon>Glomeromycetes</taxon>
        <taxon>Glomerales</taxon>
        <taxon>Glomeraceae</taxon>
        <taxon>Rhizophagus</taxon>
    </lineage>
</organism>
<name>A0A916EKM3_9GLOM</name>
<protein>
    <submittedName>
        <fullName evidence="2">Uncharacterized protein</fullName>
    </submittedName>
</protein>
<feature type="compositionally biased region" description="Polar residues" evidence="1">
    <location>
        <begin position="28"/>
        <end position="55"/>
    </location>
</feature>
<dbReference type="Proteomes" id="UP000684084">
    <property type="component" value="Unassembled WGS sequence"/>
</dbReference>
<feature type="compositionally biased region" description="Polar residues" evidence="1">
    <location>
        <begin position="74"/>
        <end position="86"/>
    </location>
</feature>
<evidence type="ECO:0000256" key="1">
    <source>
        <dbReference type="SAM" id="MobiDB-lite"/>
    </source>
</evidence>
<dbReference type="AlphaFoldDB" id="A0A916EKM3"/>
<proteinExistence type="predicted"/>
<feature type="region of interest" description="Disordered" evidence="1">
    <location>
        <begin position="28"/>
        <end position="86"/>
    </location>
</feature>
<comment type="caution">
    <text evidence="2">The sequence shown here is derived from an EMBL/GenBank/DDBJ whole genome shotgun (WGS) entry which is preliminary data.</text>
</comment>